<dbReference type="VEuPathDB" id="CryptoDB:Vbra_14033"/>
<dbReference type="Proteomes" id="UP000041254">
    <property type="component" value="Unassembled WGS sequence"/>
</dbReference>
<protein>
    <submittedName>
        <fullName evidence="1">Uncharacterized protein</fullName>
    </submittedName>
</protein>
<dbReference type="EMBL" id="CDMY01000354">
    <property type="protein sequence ID" value="CEM04587.1"/>
    <property type="molecule type" value="Genomic_DNA"/>
</dbReference>
<evidence type="ECO:0000313" key="2">
    <source>
        <dbReference type="Proteomes" id="UP000041254"/>
    </source>
</evidence>
<accession>A0A0G4EZ51</accession>
<name>A0A0G4EZ51_VITBC</name>
<evidence type="ECO:0000313" key="1">
    <source>
        <dbReference type="EMBL" id="CEM04587.1"/>
    </source>
</evidence>
<organism evidence="1 2">
    <name type="scientific">Vitrella brassicaformis (strain CCMP3155)</name>
    <dbReference type="NCBI Taxonomy" id="1169540"/>
    <lineage>
        <taxon>Eukaryota</taxon>
        <taxon>Sar</taxon>
        <taxon>Alveolata</taxon>
        <taxon>Colpodellida</taxon>
        <taxon>Vitrellaceae</taxon>
        <taxon>Vitrella</taxon>
    </lineage>
</organism>
<dbReference type="InParanoid" id="A0A0G4EZ51"/>
<gene>
    <name evidence="1" type="ORF">Vbra_14033</name>
</gene>
<proteinExistence type="predicted"/>
<dbReference type="PhylomeDB" id="A0A0G4EZ51"/>
<reference evidence="1 2" key="1">
    <citation type="submission" date="2014-11" db="EMBL/GenBank/DDBJ databases">
        <authorList>
            <person name="Zhu J."/>
            <person name="Qi W."/>
            <person name="Song R."/>
        </authorList>
    </citation>
    <scope>NUCLEOTIDE SEQUENCE [LARGE SCALE GENOMIC DNA]</scope>
</reference>
<dbReference type="AlphaFoldDB" id="A0A0G4EZ51"/>
<keyword evidence="2" id="KW-1185">Reference proteome</keyword>
<sequence>MKEGIPFCRVPGDVTQTITSYLDSPSALSLRLVDKCRAAALTLASLIALFSSLLASIANDAELEGLLQVPIPQLPLNSDLSHFYTSGITRWLFHQLISRLCILDNCGLSRWRLPLLMLYYIRGRRPLVLEKKNFGVFDSVADALRQPEAKRQWSVMSHCLQLSLSQGGAQPVMEYGRISSPSNIRHHLRIAVRDSPSPLCPDAFDPKDPTTEIDQTDTVFHTYSGMVAFTLAGLSRRPSGRDAIRPRATPGTAVSFLWFARDRSSAIARWVRAVLEYPASALPMRVYDKVLRRGTDRRSVSERGTSIEIRNSRYRLIVVTTSTQHGHFACVTVGDYPSLDIYTTEQPPFTATRAALQMLLGQQAADEVWWSLVDDEHVTVHV</sequence>